<dbReference type="SUPFAM" id="SSF52540">
    <property type="entry name" value="P-loop containing nucleoside triphosphate hydrolases"/>
    <property type="match status" value="2"/>
</dbReference>
<dbReference type="InterPro" id="IPR000330">
    <property type="entry name" value="SNF2_N"/>
</dbReference>
<evidence type="ECO:0000313" key="7">
    <source>
        <dbReference type="Proteomes" id="UP001172155"/>
    </source>
</evidence>
<sequence length="1112" mass="124210">MAVEHDVDNRFIAAGCLILDYPLSFPPPAQWHHLCNGDESSGFHNHENHSLSSRWGLDEDMQAALLASDVLNPFAALFAAGWIHLAVGLGTDEPHLSRAVVRVYLLPDDLDNASIPRSHKGLRKARVELIKQLDYSNGTWHGTLGATRSNFPGLFDQTEGAAIQDQTLIKMFNRTPQPLPDPGLIDEFYAREAAIKILDDTVPGVTTKLYPYQRRSAALMLQRETTPGLIADPRYVKVVDQNGQAWYLDPVAGVGVREPRHYEGPRGGILAEQMGSGKTLICLALIEATKHLASRIPELHIKTLVRPKIASLADMAAACATSNSVPWRSVLQDVEAGMEYPNCVEIIRRNPGRYMLSRPSQRRSRAVEQSPVAVYLSHTSLVIVPANLIWQWSGEINKHTKGLRFLIIDAGKPIPSVDELLDFDLILFSNTRFERLMSEAVTTDGSGAQVLNSPLARIQFKRVIVDEGHRLGSSTQASKSDLHLIINLLQVSSRWIVTGTPSKGLIGVDDTTETVSRADYGVLEREDLKRIGSITSLYLHIQPWANEDVWKGDRLTNWMAYVLPPKPNKPDESHPGRVHCLRETLAAVVVRHPLSEIKKLLPTVEEKIVYLDGSYQDVLALNIFAMMIIFNTVQSERTDRDYFFHPYNRKALGELVSNLRQASFFGGAFFSPADIARATETAEQFLAESKVPVTEEDRALLLEALEFGRIALRNNIKECAYTFKELPLYVEHFPFSAGKEWSLDHRDNDPVLMDSSLVLALQQYLQPYVDSPRFLKKLFNSGDFTERGIEARSDALGAHTSIGVATAPNPTRPALAGQAQLGSQDAISPKKRRSMGNGTHLRAQTHETPLPPNNKNIAPALKQTQLVSTASAKLSYLLDQVLKHSTEDIIIFYENESQAYYIAGALEILQVKYLIYSKGISAEQKARNVTQFTEHHNNDYHVLLMDLSQAAFGLDVRTASRIYFVTPVLNPQVQAQAIGRAVRLSHAKPTTVVETLVLRGSLEELLVQRREQMSRPEQWKCRSVLDDRPMYEWILKARILPLPKGVEGGPGEMSNVGLQMLLLGDEEEYDEEADGDYVDKEEEEVEEERDPDGPSPRKKARVTFVLPGEEED</sequence>
<keyword evidence="2 6" id="KW-0378">Hydrolase</keyword>
<keyword evidence="3" id="KW-0067">ATP-binding</keyword>
<dbReference type="GO" id="GO:0005524">
    <property type="term" value="F:ATP binding"/>
    <property type="evidence" value="ECO:0007669"/>
    <property type="project" value="UniProtKB-KW"/>
</dbReference>
<dbReference type="SMART" id="SM00487">
    <property type="entry name" value="DEXDc"/>
    <property type="match status" value="1"/>
</dbReference>
<dbReference type="Proteomes" id="UP001172155">
    <property type="component" value="Unassembled WGS sequence"/>
</dbReference>
<dbReference type="GO" id="GO:0005634">
    <property type="term" value="C:nucleus"/>
    <property type="evidence" value="ECO:0007669"/>
    <property type="project" value="TreeGrafter"/>
</dbReference>
<dbReference type="PANTHER" id="PTHR45626">
    <property type="entry name" value="TRANSCRIPTION TERMINATION FACTOR 2-RELATED"/>
    <property type="match status" value="1"/>
</dbReference>
<dbReference type="Pfam" id="PF00271">
    <property type="entry name" value="Helicase_C"/>
    <property type="match status" value="1"/>
</dbReference>
<organism evidence="6 7">
    <name type="scientific">Schizothecium vesticola</name>
    <dbReference type="NCBI Taxonomy" id="314040"/>
    <lineage>
        <taxon>Eukaryota</taxon>
        <taxon>Fungi</taxon>
        <taxon>Dikarya</taxon>
        <taxon>Ascomycota</taxon>
        <taxon>Pezizomycotina</taxon>
        <taxon>Sordariomycetes</taxon>
        <taxon>Sordariomycetidae</taxon>
        <taxon>Sordariales</taxon>
        <taxon>Schizotheciaceae</taxon>
        <taxon>Schizothecium</taxon>
    </lineage>
</organism>
<feature type="domain" description="Helicase C-terminal" evidence="5">
    <location>
        <begin position="877"/>
        <end position="1021"/>
    </location>
</feature>
<dbReference type="Gene3D" id="3.40.50.300">
    <property type="entry name" value="P-loop containing nucleotide triphosphate hydrolases"/>
    <property type="match status" value="2"/>
</dbReference>
<dbReference type="InterPro" id="IPR027417">
    <property type="entry name" value="P-loop_NTPase"/>
</dbReference>
<dbReference type="GO" id="GO:0016787">
    <property type="term" value="F:hydrolase activity"/>
    <property type="evidence" value="ECO:0007669"/>
    <property type="project" value="UniProtKB-KW"/>
</dbReference>
<comment type="caution">
    <text evidence="6">The sequence shown here is derived from an EMBL/GenBank/DDBJ whole genome shotgun (WGS) entry which is preliminary data.</text>
</comment>
<dbReference type="CDD" id="cd18793">
    <property type="entry name" value="SF2_C_SNF"/>
    <property type="match status" value="1"/>
</dbReference>
<dbReference type="InterPro" id="IPR050628">
    <property type="entry name" value="SNF2_RAD54_helicase_TF"/>
</dbReference>
<proteinExistence type="predicted"/>
<protein>
    <submittedName>
        <fullName evidence="6">P-loop containing nucleoside triphosphate hydrolase protein</fullName>
    </submittedName>
</protein>
<dbReference type="InterPro" id="IPR049730">
    <property type="entry name" value="SNF2/RAD54-like_C"/>
</dbReference>
<dbReference type="PROSITE" id="PS51194">
    <property type="entry name" value="HELICASE_CTER"/>
    <property type="match status" value="1"/>
</dbReference>
<feature type="compositionally biased region" description="Acidic residues" evidence="4">
    <location>
        <begin position="1064"/>
        <end position="1090"/>
    </location>
</feature>
<evidence type="ECO:0000313" key="6">
    <source>
        <dbReference type="EMBL" id="KAK0753799.1"/>
    </source>
</evidence>
<evidence type="ECO:0000259" key="5">
    <source>
        <dbReference type="PROSITE" id="PS51194"/>
    </source>
</evidence>
<feature type="region of interest" description="Disordered" evidence="4">
    <location>
        <begin position="1064"/>
        <end position="1112"/>
    </location>
</feature>
<evidence type="ECO:0000256" key="4">
    <source>
        <dbReference type="SAM" id="MobiDB-lite"/>
    </source>
</evidence>
<dbReference type="PANTHER" id="PTHR45626:SF51">
    <property type="entry name" value="SNF2-RELATED DOMAIN-CONTAINING PROTEIN"/>
    <property type="match status" value="1"/>
</dbReference>
<dbReference type="GO" id="GO:0008094">
    <property type="term" value="F:ATP-dependent activity, acting on DNA"/>
    <property type="evidence" value="ECO:0007669"/>
    <property type="project" value="TreeGrafter"/>
</dbReference>
<dbReference type="AlphaFoldDB" id="A0AA40F9P7"/>
<reference evidence="6" key="1">
    <citation type="submission" date="2023-06" db="EMBL/GenBank/DDBJ databases">
        <title>Genome-scale phylogeny and comparative genomics of the fungal order Sordariales.</title>
        <authorList>
            <consortium name="Lawrence Berkeley National Laboratory"/>
            <person name="Hensen N."/>
            <person name="Bonometti L."/>
            <person name="Westerberg I."/>
            <person name="Brannstrom I.O."/>
            <person name="Guillou S."/>
            <person name="Cros-Aarteil S."/>
            <person name="Calhoun S."/>
            <person name="Haridas S."/>
            <person name="Kuo A."/>
            <person name="Mondo S."/>
            <person name="Pangilinan J."/>
            <person name="Riley R."/>
            <person name="LaButti K."/>
            <person name="Andreopoulos B."/>
            <person name="Lipzen A."/>
            <person name="Chen C."/>
            <person name="Yanf M."/>
            <person name="Daum C."/>
            <person name="Ng V."/>
            <person name="Clum A."/>
            <person name="Steindorff A."/>
            <person name="Ohm R."/>
            <person name="Martin F."/>
            <person name="Silar P."/>
            <person name="Natvig D."/>
            <person name="Lalanne C."/>
            <person name="Gautier V."/>
            <person name="Ament-velasquez S.L."/>
            <person name="Kruys A."/>
            <person name="Hutchinson M.I."/>
            <person name="Powell A.J."/>
            <person name="Barry K."/>
            <person name="Miller A.N."/>
            <person name="Grigoriev I.V."/>
            <person name="Debuchy R."/>
            <person name="Gladieux P."/>
            <person name="Thoren M.H."/>
            <person name="Johannesson H."/>
        </authorList>
    </citation>
    <scope>NUCLEOTIDE SEQUENCE</scope>
    <source>
        <strain evidence="6">SMH3187-1</strain>
    </source>
</reference>
<dbReference type="EMBL" id="JAUKUD010000001">
    <property type="protein sequence ID" value="KAK0753799.1"/>
    <property type="molecule type" value="Genomic_DNA"/>
</dbReference>
<evidence type="ECO:0000256" key="3">
    <source>
        <dbReference type="ARBA" id="ARBA00022840"/>
    </source>
</evidence>
<keyword evidence="7" id="KW-1185">Reference proteome</keyword>
<dbReference type="InterPro" id="IPR001650">
    <property type="entry name" value="Helicase_C-like"/>
</dbReference>
<evidence type="ECO:0000256" key="1">
    <source>
        <dbReference type="ARBA" id="ARBA00022741"/>
    </source>
</evidence>
<feature type="region of interest" description="Disordered" evidence="4">
    <location>
        <begin position="816"/>
        <end position="835"/>
    </location>
</feature>
<keyword evidence="1" id="KW-0547">Nucleotide-binding</keyword>
<gene>
    <name evidence="6" type="ORF">B0T18DRAFT_477084</name>
</gene>
<dbReference type="Pfam" id="PF00176">
    <property type="entry name" value="SNF2-rel_dom"/>
    <property type="match status" value="1"/>
</dbReference>
<dbReference type="InterPro" id="IPR014001">
    <property type="entry name" value="Helicase_ATP-bd"/>
</dbReference>
<name>A0AA40F9P7_9PEZI</name>
<accession>A0AA40F9P7</accession>
<evidence type="ECO:0000256" key="2">
    <source>
        <dbReference type="ARBA" id="ARBA00022801"/>
    </source>
</evidence>
<dbReference type="GO" id="GO:0006281">
    <property type="term" value="P:DNA repair"/>
    <property type="evidence" value="ECO:0007669"/>
    <property type="project" value="TreeGrafter"/>
</dbReference>